<comment type="caution">
    <text evidence="5">The sequence shown here is derived from an EMBL/GenBank/DDBJ whole genome shotgun (WGS) entry which is preliminary data.</text>
</comment>
<feature type="domain" description="Glycosyltransferase 2-like" evidence="4">
    <location>
        <begin position="10"/>
        <end position="112"/>
    </location>
</feature>
<dbReference type="InterPro" id="IPR029044">
    <property type="entry name" value="Nucleotide-diphossugar_trans"/>
</dbReference>
<dbReference type="PANTHER" id="PTHR43179">
    <property type="entry name" value="RHAMNOSYLTRANSFERASE WBBL"/>
    <property type="match status" value="1"/>
</dbReference>
<protein>
    <submittedName>
        <fullName evidence="5">Glycosyltransferase</fullName>
    </submittedName>
</protein>
<evidence type="ECO:0000256" key="3">
    <source>
        <dbReference type="ARBA" id="ARBA00022679"/>
    </source>
</evidence>
<dbReference type="EMBL" id="SUNI01000002">
    <property type="protein sequence ID" value="TJZ93246.1"/>
    <property type="molecule type" value="Genomic_DNA"/>
</dbReference>
<dbReference type="OrthoDB" id="7665907at2"/>
<keyword evidence="2" id="KW-0328">Glycosyltransferase</keyword>
<dbReference type="CDD" id="cd04185">
    <property type="entry name" value="GT_2_like_b"/>
    <property type="match status" value="1"/>
</dbReference>
<evidence type="ECO:0000259" key="4">
    <source>
        <dbReference type="Pfam" id="PF00535"/>
    </source>
</evidence>
<comment type="similarity">
    <text evidence="1">Belongs to the glycosyltransferase 2 family.</text>
</comment>
<dbReference type="RefSeq" id="WP_136884446.1">
    <property type="nucleotide sequence ID" value="NZ_SUNI01000002.1"/>
</dbReference>
<dbReference type="InterPro" id="IPR001173">
    <property type="entry name" value="Glyco_trans_2-like"/>
</dbReference>
<reference evidence="5 6" key="1">
    <citation type="submission" date="2019-04" db="EMBL/GenBank/DDBJ databases">
        <authorList>
            <person name="Li J."/>
        </authorList>
    </citation>
    <scope>NUCLEOTIDE SEQUENCE [LARGE SCALE GENOMIC DNA]</scope>
    <source>
        <strain evidence="5 6">KCTC 42687</strain>
    </source>
</reference>
<proteinExistence type="inferred from homology"/>
<dbReference type="Gene3D" id="3.90.550.10">
    <property type="entry name" value="Spore Coat Polysaccharide Biosynthesis Protein SpsA, Chain A"/>
    <property type="match status" value="1"/>
</dbReference>
<accession>A0A4U0RE06</accession>
<organism evidence="5 6">
    <name type="scientific">Paracoccus gahaiensis</name>
    <dbReference type="NCBI Taxonomy" id="1706839"/>
    <lineage>
        <taxon>Bacteria</taxon>
        <taxon>Pseudomonadati</taxon>
        <taxon>Pseudomonadota</taxon>
        <taxon>Alphaproteobacteria</taxon>
        <taxon>Rhodobacterales</taxon>
        <taxon>Paracoccaceae</taxon>
        <taxon>Paracoccus</taxon>
    </lineage>
</organism>
<keyword evidence="3 5" id="KW-0808">Transferase</keyword>
<dbReference type="Pfam" id="PF00535">
    <property type="entry name" value="Glycos_transf_2"/>
    <property type="match status" value="1"/>
</dbReference>
<sequence>MSVLNRTAAVIVTFNRSAKLMKVLDALQAQTLRPDIILVVDNASTDDTAALVAARGTEDPSIRHLRLPKNLGGAGGFHAGMKAAYQMGAQYFWISDDDAYPEPGAIAALHDALTGFQTQHGWRPSFACSRVDWIDGTLCEMNCPRPVWDWARFVRADAPWVLVDSCSFVSVMIPRWAITEHGLPIAEYFIWFDDAEYTRRIARSYPGLFVPESVVIHDTPDNRGVNFGLIDAKSLWKFRYGARNEASWRRRQGGLLSVLAYAYGVRGQMKRAGIPGRFRRDIYLALIKGYGFRPEIERVTSE</sequence>
<dbReference type="Proteomes" id="UP000309747">
    <property type="component" value="Unassembled WGS sequence"/>
</dbReference>
<evidence type="ECO:0000313" key="6">
    <source>
        <dbReference type="Proteomes" id="UP000309747"/>
    </source>
</evidence>
<keyword evidence="6" id="KW-1185">Reference proteome</keyword>
<dbReference type="AlphaFoldDB" id="A0A4U0RE06"/>
<name>A0A4U0RE06_9RHOB</name>
<dbReference type="SUPFAM" id="SSF53448">
    <property type="entry name" value="Nucleotide-diphospho-sugar transferases"/>
    <property type="match status" value="1"/>
</dbReference>
<dbReference type="PANTHER" id="PTHR43179:SF12">
    <property type="entry name" value="GALACTOFURANOSYLTRANSFERASE GLFT2"/>
    <property type="match status" value="1"/>
</dbReference>
<evidence type="ECO:0000256" key="1">
    <source>
        <dbReference type="ARBA" id="ARBA00006739"/>
    </source>
</evidence>
<evidence type="ECO:0000313" key="5">
    <source>
        <dbReference type="EMBL" id="TJZ93246.1"/>
    </source>
</evidence>
<dbReference type="GO" id="GO:0016757">
    <property type="term" value="F:glycosyltransferase activity"/>
    <property type="evidence" value="ECO:0007669"/>
    <property type="project" value="UniProtKB-KW"/>
</dbReference>
<gene>
    <name evidence="5" type="ORF">FA743_03185</name>
</gene>
<evidence type="ECO:0000256" key="2">
    <source>
        <dbReference type="ARBA" id="ARBA00022676"/>
    </source>
</evidence>